<dbReference type="InterPro" id="IPR036928">
    <property type="entry name" value="AS_sf"/>
</dbReference>
<dbReference type="Pfam" id="PF01425">
    <property type="entry name" value="Amidase"/>
    <property type="match status" value="1"/>
</dbReference>
<dbReference type="EMBL" id="JACIDS010000002">
    <property type="protein sequence ID" value="MBB3930340.1"/>
    <property type="molecule type" value="Genomic_DNA"/>
</dbReference>
<gene>
    <name evidence="3" type="ORF">GGR25_001379</name>
</gene>
<dbReference type="InterPro" id="IPR000120">
    <property type="entry name" value="Amidase"/>
</dbReference>
<evidence type="ECO:0000259" key="2">
    <source>
        <dbReference type="Pfam" id="PF01425"/>
    </source>
</evidence>
<comment type="similarity">
    <text evidence="1">Belongs to the amidase family.</text>
</comment>
<evidence type="ECO:0000313" key="3">
    <source>
        <dbReference type="EMBL" id="MBB3930340.1"/>
    </source>
</evidence>
<dbReference type="PANTHER" id="PTHR11895">
    <property type="entry name" value="TRANSAMIDASE"/>
    <property type="match status" value="1"/>
</dbReference>
<dbReference type="AlphaFoldDB" id="A0A840AJE7"/>
<dbReference type="SUPFAM" id="SSF75304">
    <property type="entry name" value="Amidase signature (AS) enzymes"/>
    <property type="match status" value="1"/>
</dbReference>
<evidence type="ECO:0000313" key="4">
    <source>
        <dbReference type="Proteomes" id="UP000553963"/>
    </source>
</evidence>
<keyword evidence="3" id="KW-0378">Hydrolase</keyword>
<sequence length="481" mass="49496">MKDTLDPADGAALAASIRSGATTAVAALEAALARAEEAKALGAISYCDADLGRAQAAAIDKGIKGRPKLHSLKPFPGVPFLMKDLGVPAAGFPVVCGSASLRATAPETDAELARRFKTAGLVPFGVTTVPEFGLALWSEPAIGPIARNPLDPSRTPGGSSGGAGTAVAAGIVALAHASDAGGSTRIPAACCGLVGLKATRGATPAGPDFGNHIGGIAAELVISRSLRDTALALDHCSGSAEGYFPDPDLDGPIAPLLDQPVEPLRIGVLLDVADGKAIEAERRAAVAHAAEVLQAAGHTIVPLDPARLAPLLANAELVFDRIICTNLARNMPDLSKVERLTAAVARRGLEMTARDYQQAEVTAVRTAHAMWRLFDEVDILLTPMLSGPPLKIGAYSFDHDDVALQWRRMSDFAPYAMIANIAGTPALSIPHGTDADGLPLPVQLIGPMASDGLLLRLARSLQRAVPWSFATTIAGLPDGAA</sequence>
<dbReference type="InterPro" id="IPR023631">
    <property type="entry name" value="Amidase_dom"/>
</dbReference>
<accession>A0A840AJE7</accession>
<organism evidence="3 4">
    <name type="scientific">Kaistia hirudinis</name>
    <dbReference type="NCBI Taxonomy" id="1293440"/>
    <lineage>
        <taxon>Bacteria</taxon>
        <taxon>Pseudomonadati</taxon>
        <taxon>Pseudomonadota</taxon>
        <taxon>Alphaproteobacteria</taxon>
        <taxon>Hyphomicrobiales</taxon>
        <taxon>Kaistiaceae</taxon>
        <taxon>Kaistia</taxon>
    </lineage>
</organism>
<proteinExistence type="inferred from homology"/>
<name>A0A840AJE7_9HYPH</name>
<feature type="domain" description="Amidase" evidence="2">
    <location>
        <begin position="27"/>
        <end position="455"/>
    </location>
</feature>
<dbReference type="PANTHER" id="PTHR11895:SF7">
    <property type="entry name" value="GLUTAMYL-TRNA(GLN) AMIDOTRANSFERASE SUBUNIT A, MITOCHONDRIAL"/>
    <property type="match status" value="1"/>
</dbReference>
<reference evidence="3 4" key="1">
    <citation type="submission" date="2020-08" db="EMBL/GenBank/DDBJ databases">
        <title>Genomic Encyclopedia of Type Strains, Phase IV (KMG-IV): sequencing the most valuable type-strain genomes for metagenomic binning, comparative biology and taxonomic classification.</title>
        <authorList>
            <person name="Goeker M."/>
        </authorList>
    </citation>
    <scope>NUCLEOTIDE SEQUENCE [LARGE SCALE GENOMIC DNA]</scope>
    <source>
        <strain evidence="3 4">DSM 25966</strain>
    </source>
</reference>
<dbReference type="Gene3D" id="3.90.1300.10">
    <property type="entry name" value="Amidase signature (AS) domain"/>
    <property type="match status" value="1"/>
</dbReference>
<evidence type="ECO:0000256" key="1">
    <source>
        <dbReference type="ARBA" id="ARBA00009199"/>
    </source>
</evidence>
<keyword evidence="4" id="KW-1185">Reference proteome</keyword>
<dbReference type="Proteomes" id="UP000553963">
    <property type="component" value="Unassembled WGS sequence"/>
</dbReference>
<comment type="caution">
    <text evidence="3">The sequence shown here is derived from an EMBL/GenBank/DDBJ whole genome shotgun (WGS) entry which is preliminary data.</text>
</comment>
<dbReference type="GO" id="GO:0004040">
    <property type="term" value="F:amidase activity"/>
    <property type="evidence" value="ECO:0007669"/>
    <property type="project" value="UniProtKB-EC"/>
</dbReference>
<dbReference type="RefSeq" id="WP_246409331.1">
    <property type="nucleotide sequence ID" value="NZ_JACIDS010000002.1"/>
</dbReference>
<protein>
    <submittedName>
        <fullName evidence="3">Amidase</fullName>
        <ecNumber evidence="3">3.5.1.4</ecNumber>
    </submittedName>
</protein>
<dbReference type="EC" id="3.5.1.4" evidence="3"/>